<reference evidence="2" key="1">
    <citation type="journal article" date="2021" name="Mol. Ecol. Resour.">
        <title>Apolygus lucorum genome provides insights into omnivorousness and mesophyll feeding.</title>
        <authorList>
            <person name="Liu Y."/>
            <person name="Liu H."/>
            <person name="Wang H."/>
            <person name="Huang T."/>
            <person name="Liu B."/>
            <person name="Yang B."/>
            <person name="Yin L."/>
            <person name="Li B."/>
            <person name="Zhang Y."/>
            <person name="Zhang S."/>
            <person name="Jiang F."/>
            <person name="Zhang X."/>
            <person name="Ren Y."/>
            <person name="Wang B."/>
            <person name="Wang S."/>
            <person name="Lu Y."/>
            <person name="Wu K."/>
            <person name="Fan W."/>
            <person name="Wang G."/>
        </authorList>
    </citation>
    <scope>NUCLEOTIDE SEQUENCE</scope>
    <source>
        <strain evidence="2">12Hb</strain>
    </source>
</reference>
<dbReference type="AlphaFoldDB" id="A0A6A4J940"/>
<feature type="region of interest" description="Disordered" evidence="1">
    <location>
        <begin position="27"/>
        <end position="92"/>
    </location>
</feature>
<feature type="compositionally biased region" description="Polar residues" evidence="1">
    <location>
        <begin position="27"/>
        <end position="36"/>
    </location>
</feature>
<organism evidence="2 3">
    <name type="scientific">Apolygus lucorum</name>
    <name type="common">Small green plant bug</name>
    <name type="synonym">Lygocoris lucorum</name>
    <dbReference type="NCBI Taxonomy" id="248454"/>
    <lineage>
        <taxon>Eukaryota</taxon>
        <taxon>Metazoa</taxon>
        <taxon>Ecdysozoa</taxon>
        <taxon>Arthropoda</taxon>
        <taxon>Hexapoda</taxon>
        <taxon>Insecta</taxon>
        <taxon>Pterygota</taxon>
        <taxon>Neoptera</taxon>
        <taxon>Paraneoptera</taxon>
        <taxon>Hemiptera</taxon>
        <taxon>Heteroptera</taxon>
        <taxon>Panheteroptera</taxon>
        <taxon>Cimicomorpha</taxon>
        <taxon>Miridae</taxon>
        <taxon>Mirini</taxon>
        <taxon>Apolygus</taxon>
    </lineage>
</organism>
<evidence type="ECO:0000313" key="2">
    <source>
        <dbReference type="EMBL" id="KAF6199288.1"/>
    </source>
</evidence>
<feature type="compositionally biased region" description="Low complexity" evidence="1">
    <location>
        <begin position="56"/>
        <end position="68"/>
    </location>
</feature>
<keyword evidence="3" id="KW-1185">Reference proteome</keyword>
<proteinExistence type="predicted"/>
<evidence type="ECO:0000313" key="3">
    <source>
        <dbReference type="Proteomes" id="UP000466442"/>
    </source>
</evidence>
<gene>
    <name evidence="2" type="ORF">GE061_007314</name>
</gene>
<protein>
    <submittedName>
        <fullName evidence="2">Uncharacterized protein</fullName>
    </submittedName>
</protein>
<dbReference type="EMBL" id="WIXP02000015">
    <property type="protein sequence ID" value="KAF6199288.1"/>
    <property type="molecule type" value="Genomic_DNA"/>
</dbReference>
<feature type="compositionally biased region" description="Low complexity" evidence="1">
    <location>
        <begin position="80"/>
        <end position="92"/>
    </location>
</feature>
<accession>A0A6A4J940</accession>
<comment type="caution">
    <text evidence="2">The sequence shown here is derived from an EMBL/GenBank/DDBJ whole genome shotgun (WGS) entry which is preliminary data.</text>
</comment>
<feature type="compositionally biased region" description="Low complexity" evidence="1">
    <location>
        <begin position="116"/>
        <end position="126"/>
    </location>
</feature>
<feature type="compositionally biased region" description="Basic residues" evidence="1">
    <location>
        <begin position="69"/>
        <end position="79"/>
    </location>
</feature>
<feature type="region of interest" description="Disordered" evidence="1">
    <location>
        <begin position="111"/>
        <end position="133"/>
    </location>
</feature>
<dbReference type="Proteomes" id="UP000466442">
    <property type="component" value="Unassembled WGS sequence"/>
</dbReference>
<evidence type="ECO:0000256" key="1">
    <source>
        <dbReference type="SAM" id="MobiDB-lite"/>
    </source>
</evidence>
<sequence length="133" mass="13916">MNISKHRCRGYTAQFSMTALTSTIVRRKTTSASPEVNPSPPWCHLWCRRPPPPSPSSARTAGGAAARAAGRHRTRRRPGSARTSATSARTRASTTRLVCAAYAASCTTVARTRNGAATPAPALPLTGSSDGPA</sequence>
<name>A0A6A4J940_APOLU</name>